<evidence type="ECO:0000313" key="3">
    <source>
        <dbReference type="EMBL" id="OUE04116.1"/>
    </source>
</evidence>
<dbReference type="InterPro" id="IPR058488">
    <property type="entry name" value="DUF8175"/>
</dbReference>
<name>A0A251XL22_CLAMM</name>
<protein>
    <recommendedName>
        <fullName evidence="2">DUF8175 domain-containing protein</fullName>
    </recommendedName>
</protein>
<dbReference type="RefSeq" id="WP_012039403.1">
    <property type="nucleotide sequence ID" value="NZ_CP047051.1"/>
</dbReference>
<dbReference type="OMA" id="FHKRPLW"/>
<reference evidence="3 4" key="1">
    <citation type="submission" date="2016-08" db="EMBL/GenBank/DDBJ databases">
        <title>Genome sequence of Clavibacter michiganensis subsp. michiganensis strain CASJ007.</title>
        <authorList>
            <person name="Thapa S.P."/>
            <person name="Coaker G."/>
        </authorList>
    </citation>
    <scope>NUCLEOTIDE SEQUENCE [LARGE SCALE GENOMIC DNA]</scope>
    <source>
        <strain evidence="3">CASJ007</strain>
    </source>
</reference>
<evidence type="ECO:0000259" key="2">
    <source>
        <dbReference type="Pfam" id="PF26526"/>
    </source>
</evidence>
<comment type="caution">
    <text evidence="3">The sequence shown here is derived from an EMBL/GenBank/DDBJ whole genome shotgun (WGS) entry which is preliminary data.</text>
</comment>
<dbReference type="Pfam" id="PF26526">
    <property type="entry name" value="DUF8175"/>
    <property type="match status" value="1"/>
</dbReference>
<proteinExistence type="predicted"/>
<organism evidence="3 4">
    <name type="scientific">Clavibacter michiganensis subsp. michiganensis</name>
    <dbReference type="NCBI Taxonomy" id="33013"/>
    <lineage>
        <taxon>Bacteria</taxon>
        <taxon>Bacillati</taxon>
        <taxon>Actinomycetota</taxon>
        <taxon>Actinomycetes</taxon>
        <taxon>Micrococcales</taxon>
        <taxon>Microbacteriaceae</taxon>
        <taxon>Clavibacter</taxon>
    </lineage>
</organism>
<feature type="compositionally biased region" description="Low complexity" evidence="1">
    <location>
        <begin position="43"/>
        <end position="68"/>
    </location>
</feature>
<dbReference type="Proteomes" id="UP000195062">
    <property type="component" value="Unassembled WGS sequence"/>
</dbReference>
<accession>A0A251XL22</accession>
<sequence length="253" mass="24977">MSTPATPFHKRPLWIAIAAFLALVLVGGGIAAATGAFSGGGTQAAAPTSDATAAAEPAAPAAPSASALPDGAASVCGLPGYEETSSLDTAPATTWKLVGTVAVPDDPQGAGPGVTGSDGIRSCYAHTATGALYAVANYIGQSTDGRLKSHIADLAAPGPGKDAAAAKAGASSTSSSSVRLQISGFKIESYSPSETTVDVAAAVTSQGNALVSMPMILKWVDGDWKFELADDGTLPLDSSQLQSLGGYIPWAGA</sequence>
<feature type="domain" description="DUF8175" evidence="2">
    <location>
        <begin position="59"/>
        <end position="249"/>
    </location>
</feature>
<feature type="region of interest" description="Disordered" evidence="1">
    <location>
        <begin position="41"/>
        <end position="68"/>
    </location>
</feature>
<evidence type="ECO:0000313" key="4">
    <source>
        <dbReference type="Proteomes" id="UP000195062"/>
    </source>
</evidence>
<dbReference type="EMBL" id="MDHH01000001">
    <property type="protein sequence ID" value="OUE04116.1"/>
    <property type="molecule type" value="Genomic_DNA"/>
</dbReference>
<evidence type="ECO:0000256" key="1">
    <source>
        <dbReference type="SAM" id="MobiDB-lite"/>
    </source>
</evidence>
<dbReference type="AlphaFoldDB" id="A0A251XL22"/>
<keyword evidence="4" id="KW-1185">Reference proteome</keyword>
<gene>
    <name evidence="3" type="ORF">CMMCAS07_04145</name>
</gene>